<dbReference type="EMBL" id="CP088295">
    <property type="protein sequence ID" value="UUY01559.1"/>
    <property type="molecule type" value="Genomic_DNA"/>
</dbReference>
<accession>A0ABY5PA00</accession>
<proteinExistence type="predicted"/>
<sequence length="71" mass="7626">MQVLDLRLCALQQHGHLAALLVQTCLLGGKYLVVYQSAIGHLHEAQLVVLETLELGAVASGFLFGDLLPLC</sequence>
<evidence type="ECO:0000313" key="2">
    <source>
        <dbReference type="Proteomes" id="UP001058860"/>
    </source>
</evidence>
<dbReference type="RefSeq" id="WP_353862115.1">
    <property type="nucleotide sequence ID" value="NZ_CP088295.1"/>
</dbReference>
<evidence type="ECO:0000313" key="1">
    <source>
        <dbReference type="EMBL" id="UUY01559.1"/>
    </source>
</evidence>
<name>A0ABY5PA00_9ACTN</name>
<gene>
    <name evidence="1" type="ORF">LRS13_12525</name>
</gene>
<protein>
    <recommendedName>
        <fullName evidence="3">Secreted protein</fullName>
    </recommendedName>
</protein>
<organism evidence="1 2">
    <name type="scientific">Svornostia abyssi</name>
    <dbReference type="NCBI Taxonomy" id="2898438"/>
    <lineage>
        <taxon>Bacteria</taxon>
        <taxon>Bacillati</taxon>
        <taxon>Actinomycetota</taxon>
        <taxon>Thermoleophilia</taxon>
        <taxon>Solirubrobacterales</taxon>
        <taxon>Baekduiaceae</taxon>
        <taxon>Svornostia</taxon>
    </lineage>
</organism>
<evidence type="ECO:0008006" key="3">
    <source>
        <dbReference type="Google" id="ProtNLM"/>
    </source>
</evidence>
<keyword evidence="2" id="KW-1185">Reference proteome</keyword>
<dbReference type="Proteomes" id="UP001058860">
    <property type="component" value="Chromosome"/>
</dbReference>
<reference evidence="2" key="1">
    <citation type="submission" date="2021-11" db="EMBL/GenBank/DDBJ databases">
        <title>Cultivation dependent microbiological survey of springs from the worlds oldest radium mine currently devoted to the extraction of radon-saturated water.</title>
        <authorList>
            <person name="Kapinusova G."/>
            <person name="Smrhova T."/>
            <person name="Strejcek M."/>
            <person name="Suman J."/>
            <person name="Jani K."/>
            <person name="Pajer P."/>
            <person name="Uhlik O."/>
        </authorList>
    </citation>
    <scope>NUCLEOTIDE SEQUENCE [LARGE SCALE GENOMIC DNA]</scope>
    <source>
        <strain evidence="2">J379</strain>
    </source>
</reference>